<dbReference type="CDD" id="cd00067">
    <property type="entry name" value="GAL4"/>
    <property type="match status" value="1"/>
</dbReference>
<dbReference type="SUPFAM" id="SSF57701">
    <property type="entry name" value="Zn2/Cys6 DNA-binding domain"/>
    <property type="match status" value="1"/>
</dbReference>
<accession>A0ABR1HU66</accession>
<proteinExistence type="inferred from homology"/>
<feature type="compositionally biased region" description="Polar residues" evidence="4">
    <location>
        <begin position="271"/>
        <end position="289"/>
    </location>
</feature>
<dbReference type="InterPro" id="IPR008146">
    <property type="entry name" value="Gln_synth_cat_dom"/>
</dbReference>
<evidence type="ECO:0000313" key="7">
    <source>
        <dbReference type="Proteomes" id="UP001498476"/>
    </source>
</evidence>
<comment type="similarity">
    <text evidence="3">Belongs to the glutamine synthetase family.</text>
</comment>
<gene>
    <name evidence="6" type="ORF">QQX98_000395</name>
</gene>
<dbReference type="Pfam" id="PF00120">
    <property type="entry name" value="Gln-synt_C"/>
    <property type="match status" value="1"/>
</dbReference>
<organism evidence="6 7">
    <name type="scientific">Neonectria punicea</name>
    <dbReference type="NCBI Taxonomy" id="979145"/>
    <lineage>
        <taxon>Eukaryota</taxon>
        <taxon>Fungi</taxon>
        <taxon>Dikarya</taxon>
        <taxon>Ascomycota</taxon>
        <taxon>Pezizomycotina</taxon>
        <taxon>Sordariomycetes</taxon>
        <taxon>Hypocreomycetidae</taxon>
        <taxon>Hypocreales</taxon>
        <taxon>Nectriaceae</taxon>
        <taxon>Neonectria</taxon>
    </lineage>
</organism>
<protein>
    <recommendedName>
        <fullName evidence="5">Zn(2)-C6 fungal-type domain-containing protein</fullName>
    </recommendedName>
</protein>
<evidence type="ECO:0000256" key="3">
    <source>
        <dbReference type="RuleBase" id="RU000384"/>
    </source>
</evidence>
<comment type="caution">
    <text evidence="6">The sequence shown here is derived from an EMBL/GenBank/DDBJ whole genome shotgun (WGS) entry which is preliminary data.</text>
</comment>
<dbReference type="InterPro" id="IPR036864">
    <property type="entry name" value="Zn2-C6_fun-type_DNA-bd_sf"/>
</dbReference>
<dbReference type="EMBL" id="JAZAVJ010000004">
    <property type="protein sequence ID" value="KAK7424430.1"/>
    <property type="molecule type" value="Genomic_DNA"/>
</dbReference>
<dbReference type="SMART" id="SM00066">
    <property type="entry name" value="GAL4"/>
    <property type="match status" value="1"/>
</dbReference>
<dbReference type="PANTHER" id="PTHR37534">
    <property type="entry name" value="TRANSCRIPTIONAL ACTIVATOR PROTEIN UGA3"/>
    <property type="match status" value="1"/>
</dbReference>
<dbReference type="PROSITE" id="PS00463">
    <property type="entry name" value="ZN2_CY6_FUNGAL_1"/>
    <property type="match status" value="1"/>
</dbReference>
<feature type="region of interest" description="Disordered" evidence="4">
    <location>
        <begin position="223"/>
        <end position="244"/>
    </location>
</feature>
<dbReference type="Gene3D" id="4.10.240.10">
    <property type="entry name" value="Zn(2)-C6 fungal-type DNA-binding domain"/>
    <property type="match status" value="1"/>
</dbReference>
<dbReference type="Pfam" id="PF11951">
    <property type="entry name" value="Fungal_trans_2"/>
    <property type="match status" value="1"/>
</dbReference>
<dbReference type="InterPro" id="IPR001138">
    <property type="entry name" value="Zn2Cys6_DnaBD"/>
</dbReference>
<evidence type="ECO:0000259" key="5">
    <source>
        <dbReference type="PROSITE" id="PS50048"/>
    </source>
</evidence>
<dbReference type="SUPFAM" id="SSF55931">
    <property type="entry name" value="Glutamine synthetase/guanido kinase"/>
    <property type="match status" value="1"/>
</dbReference>
<reference evidence="6 7" key="1">
    <citation type="journal article" date="2025" name="Microbiol. Resour. Announc.">
        <title>Draft genome sequences for Neonectria magnoliae and Neonectria punicea, canker pathogens of Liriodendron tulipifera and Acer saccharum in West Virginia.</title>
        <authorList>
            <person name="Petronek H.M."/>
            <person name="Kasson M.T."/>
            <person name="Metheny A.M."/>
            <person name="Stauder C.M."/>
            <person name="Lovett B."/>
            <person name="Lynch S.C."/>
            <person name="Garnas J.R."/>
            <person name="Kasson L.R."/>
            <person name="Stajich J.E."/>
        </authorList>
    </citation>
    <scope>NUCLEOTIDE SEQUENCE [LARGE SCALE GENOMIC DNA]</scope>
    <source>
        <strain evidence="6 7">NRRL 64653</strain>
    </source>
</reference>
<dbReference type="InterPro" id="IPR014746">
    <property type="entry name" value="Gln_synth/guanido_kin_cat_dom"/>
</dbReference>
<feature type="region of interest" description="Disordered" evidence="4">
    <location>
        <begin position="271"/>
        <end position="295"/>
    </location>
</feature>
<keyword evidence="2" id="KW-0539">Nucleus</keyword>
<dbReference type="PROSITE" id="PS50048">
    <property type="entry name" value="ZN2_CY6_FUNGAL_2"/>
    <property type="match status" value="1"/>
</dbReference>
<evidence type="ECO:0000256" key="1">
    <source>
        <dbReference type="ARBA" id="ARBA00004123"/>
    </source>
</evidence>
<dbReference type="Pfam" id="PF00172">
    <property type="entry name" value="Zn_clus"/>
    <property type="match status" value="1"/>
</dbReference>
<sequence length="507" mass="56430">MHPHYALNAIVRAGLRGIEEKMDIRIPPEASRAKGDAAERLPRTLHDALERFRDKDSVARRVFGDEFVDHFSISRSHELKQWGEAVTDWEFNRYVETTLDSRLQSVFVFAPIPRSRERAPEHRIRPRRPPIFRVKTGCFTCRSRKKKCDELRPVCTGCERNKLGCRWPTSRHTKTVRPCGAAAEPEISLSCDEDTASTTNKNRALLRDASPCQDVSPCQDAISSYRDGVSSEDQDSPARHSSSPTLSTILVDHAPIQPSLDLDLNLDQEVSLSSGPQQDYPQDSPSSIEPDSEHLDSHDGFTVGFLRTDPLDDSLHLTASPPPSTSQIEPVTLTNNVSLLPAHDKRSLQLLGHYLFRTALSMGNGSTFVNPFISQLIPLTFANNLILDLILCQAAVQCVVEDPSQVVVANRRYYNSIKQFRQAVDQFIRGKQQDPLWLALGALTMCFTESAKGDTKGVFFNHISGVAPLVAQVLNGPLCVGEGLKDFVTEYYLYAASIIILSSGGRY</sequence>
<dbReference type="PANTHER" id="PTHR37534:SF43">
    <property type="entry name" value="FINGER DOMAIN PROTEIN, PUTATIVE (AFU_ORTHOLOGUE AFUA_1G01850)-RELATED"/>
    <property type="match status" value="1"/>
</dbReference>
<dbReference type="Proteomes" id="UP001498476">
    <property type="component" value="Unassembled WGS sequence"/>
</dbReference>
<evidence type="ECO:0000313" key="6">
    <source>
        <dbReference type="EMBL" id="KAK7424430.1"/>
    </source>
</evidence>
<evidence type="ECO:0000256" key="2">
    <source>
        <dbReference type="ARBA" id="ARBA00023242"/>
    </source>
</evidence>
<name>A0ABR1HU66_9HYPO</name>
<dbReference type="Gene3D" id="3.30.590.10">
    <property type="entry name" value="Glutamine synthetase/guanido kinase, catalytic domain"/>
    <property type="match status" value="1"/>
</dbReference>
<dbReference type="InterPro" id="IPR021858">
    <property type="entry name" value="Fun_TF"/>
</dbReference>
<keyword evidence="7" id="KW-1185">Reference proteome</keyword>
<evidence type="ECO:0000256" key="4">
    <source>
        <dbReference type="SAM" id="MobiDB-lite"/>
    </source>
</evidence>
<feature type="domain" description="Zn(2)-C6 fungal-type" evidence="5">
    <location>
        <begin position="137"/>
        <end position="167"/>
    </location>
</feature>
<comment type="subcellular location">
    <subcellularLocation>
        <location evidence="1">Nucleus</location>
    </subcellularLocation>
</comment>